<keyword evidence="1" id="KW-1133">Transmembrane helix</keyword>
<gene>
    <name evidence="2" type="ORF">DFJ75_1714</name>
</gene>
<proteinExistence type="predicted"/>
<dbReference type="EMBL" id="RBKV01000001">
    <property type="protein sequence ID" value="RKR94908.1"/>
    <property type="molecule type" value="Genomic_DNA"/>
</dbReference>
<feature type="transmembrane region" description="Helical" evidence="1">
    <location>
        <begin position="21"/>
        <end position="42"/>
    </location>
</feature>
<feature type="transmembrane region" description="Helical" evidence="1">
    <location>
        <begin position="48"/>
        <end position="69"/>
    </location>
</feature>
<comment type="caution">
    <text evidence="2">The sequence shown here is derived from an EMBL/GenBank/DDBJ whole genome shotgun (WGS) entry which is preliminary data.</text>
</comment>
<evidence type="ECO:0000313" key="2">
    <source>
        <dbReference type="EMBL" id="RKR94908.1"/>
    </source>
</evidence>
<organism evidence="2 3">
    <name type="scientific">Williamsia marianensis</name>
    <dbReference type="NCBI Taxonomy" id="85044"/>
    <lineage>
        <taxon>Bacteria</taxon>
        <taxon>Bacillati</taxon>
        <taxon>Actinomycetota</taxon>
        <taxon>Actinomycetes</taxon>
        <taxon>Mycobacteriales</taxon>
        <taxon>Nocardiaceae</taxon>
        <taxon>Williamsia</taxon>
    </lineage>
</organism>
<evidence type="ECO:0000256" key="1">
    <source>
        <dbReference type="SAM" id="Phobius"/>
    </source>
</evidence>
<accession>A0A495K293</accession>
<keyword evidence="1" id="KW-0812">Transmembrane</keyword>
<keyword evidence="1" id="KW-0472">Membrane</keyword>
<name>A0A495K293_WILMA</name>
<protein>
    <submittedName>
        <fullName evidence="2">Uncharacterized protein</fullName>
    </submittedName>
</protein>
<evidence type="ECO:0000313" key="3">
    <source>
        <dbReference type="Proteomes" id="UP000274762"/>
    </source>
</evidence>
<reference evidence="2 3" key="1">
    <citation type="submission" date="2018-10" db="EMBL/GenBank/DDBJ databases">
        <title>Sequencing the genomes of 1000 actinobacteria strains.</title>
        <authorList>
            <person name="Klenk H.-P."/>
        </authorList>
    </citation>
    <scope>NUCLEOTIDE SEQUENCE [LARGE SCALE GENOMIC DNA]</scope>
    <source>
        <strain evidence="2 3">DSM 44343</strain>
    </source>
</reference>
<dbReference type="AlphaFoldDB" id="A0A495K293"/>
<dbReference type="Proteomes" id="UP000274762">
    <property type="component" value="Unassembled WGS sequence"/>
</dbReference>
<sequence>MYFHSVTSANKSPLGSSARSTLAWFCVLAGVLLTALAVYDLIDGERNVSLWVGIVCWPIVAISGALQLVRIRREG</sequence>